<evidence type="ECO:0000313" key="3">
    <source>
        <dbReference type="EMBL" id="KAK8106337.1"/>
    </source>
</evidence>
<evidence type="ECO:0000256" key="1">
    <source>
        <dbReference type="SAM" id="MobiDB-lite"/>
    </source>
</evidence>
<name>A0AAW0QK13_9PEZI</name>
<feature type="region of interest" description="Disordered" evidence="1">
    <location>
        <begin position="250"/>
        <end position="278"/>
    </location>
</feature>
<feature type="region of interest" description="Disordered" evidence="1">
    <location>
        <begin position="156"/>
        <end position="187"/>
    </location>
</feature>
<dbReference type="Proteomes" id="UP001392437">
    <property type="component" value="Unassembled WGS sequence"/>
</dbReference>
<dbReference type="AlphaFoldDB" id="A0AAW0QK13"/>
<evidence type="ECO:0000313" key="4">
    <source>
        <dbReference type="Proteomes" id="UP001392437"/>
    </source>
</evidence>
<feature type="domain" description="DUF7908" evidence="2">
    <location>
        <begin position="259"/>
        <end position="374"/>
    </location>
</feature>
<dbReference type="Pfam" id="PF25485">
    <property type="entry name" value="DUF7908"/>
    <property type="match status" value="1"/>
</dbReference>
<dbReference type="EMBL" id="JAQQWP010000008">
    <property type="protein sequence ID" value="KAK8106337.1"/>
    <property type="molecule type" value="Genomic_DNA"/>
</dbReference>
<keyword evidence="4" id="KW-1185">Reference proteome</keyword>
<reference evidence="3 4" key="1">
    <citation type="submission" date="2023-01" db="EMBL/GenBank/DDBJ databases">
        <title>Analysis of 21 Apiospora genomes using comparative genomics revels a genus with tremendous synthesis potential of carbohydrate active enzymes and secondary metabolites.</title>
        <authorList>
            <person name="Sorensen T."/>
        </authorList>
    </citation>
    <scope>NUCLEOTIDE SEQUENCE [LARGE SCALE GENOMIC DNA]</scope>
    <source>
        <strain evidence="3 4">CBS 117206</strain>
    </source>
</reference>
<organism evidence="3 4">
    <name type="scientific">Apiospora kogelbergensis</name>
    <dbReference type="NCBI Taxonomy" id="1337665"/>
    <lineage>
        <taxon>Eukaryota</taxon>
        <taxon>Fungi</taxon>
        <taxon>Dikarya</taxon>
        <taxon>Ascomycota</taxon>
        <taxon>Pezizomycotina</taxon>
        <taxon>Sordariomycetes</taxon>
        <taxon>Xylariomycetidae</taxon>
        <taxon>Amphisphaeriales</taxon>
        <taxon>Apiosporaceae</taxon>
        <taxon>Apiospora</taxon>
    </lineage>
</organism>
<dbReference type="InterPro" id="IPR057230">
    <property type="entry name" value="DUF7908"/>
</dbReference>
<evidence type="ECO:0000259" key="2">
    <source>
        <dbReference type="Pfam" id="PF25485"/>
    </source>
</evidence>
<accession>A0AAW0QK13</accession>
<protein>
    <recommendedName>
        <fullName evidence="2">DUF7908 domain-containing protein</fullName>
    </recommendedName>
</protein>
<proteinExistence type="predicted"/>
<comment type="caution">
    <text evidence="3">The sequence shown here is derived from an EMBL/GenBank/DDBJ whole genome shotgun (WGS) entry which is preliminary data.</text>
</comment>
<gene>
    <name evidence="3" type="ORF">PG999_009696</name>
</gene>
<feature type="compositionally biased region" description="Polar residues" evidence="1">
    <location>
        <begin position="157"/>
        <end position="173"/>
    </location>
</feature>
<sequence length="378" mass="40147">MRRRLVTYFLFTASKFHGTNCDPRILENGFAHYEVSLGAESICYTYVTTILVTIAADSTASHEDVGSFSGHTETTPTCDQAQDGCPLFKSPGPTGVGMSNSPGHLTIAAPISTTTAGNEAPGTLLPLSQISSTIPLTQLPDTSLGDPTEAVVVETSPDVTRSSSDANPSNGYMISNGFDGTPSSADTRILSSDTQFQRPSDSVATSNTVTEARSSQAASMTQIPSTDAASTIILSVLPLPSLGLTQQRRLSPRTGASWKRDTDPGFVGDSRNPNPNSCSDAVRFRQSNGQLQRRGVRPISVDYGVDYIDFTNWVDGAITTVFSVVNDTLQWDNDWFVNGRAAFCQVDDDIVYAVLRAAPGPDGCSPVALVVYQGTVAP</sequence>